<dbReference type="Proteomes" id="UP000030671">
    <property type="component" value="Unassembled WGS sequence"/>
</dbReference>
<dbReference type="RefSeq" id="XP_009544890.1">
    <property type="nucleotide sequence ID" value="XM_009546595.1"/>
</dbReference>
<keyword evidence="2" id="KW-1185">Reference proteome</keyword>
<dbReference type="AlphaFoldDB" id="W4K9V4"/>
<protein>
    <submittedName>
        <fullName evidence="1">Uncharacterized protein</fullName>
    </submittedName>
</protein>
<evidence type="ECO:0000313" key="1">
    <source>
        <dbReference type="EMBL" id="ETW82534.1"/>
    </source>
</evidence>
<sequence>MPRNLRQMMRWRPADMYEHACFPARLNIRSTSLEVNCPSNTSCFSVVRFSTSRARTILRATALFK</sequence>
<dbReference type="GeneID" id="20667979"/>
<dbReference type="InParanoid" id="W4K9V4"/>
<name>W4K9V4_HETIT</name>
<reference evidence="1 2" key="1">
    <citation type="journal article" date="2012" name="New Phytol.">
        <title>Insight into trade-off between wood decay and parasitism from the genome of a fungal forest pathogen.</title>
        <authorList>
            <person name="Olson A."/>
            <person name="Aerts A."/>
            <person name="Asiegbu F."/>
            <person name="Belbahri L."/>
            <person name="Bouzid O."/>
            <person name="Broberg A."/>
            <person name="Canback B."/>
            <person name="Coutinho P.M."/>
            <person name="Cullen D."/>
            <person name="Dalman K."/>
            <person name="Deflorio G."/>
            <person name="van Diepen L.T."/>
            <person name="Dunand C."/>
            <person name="Duplessis S."/>
            <person name="Durling M."/>
            <person name="Gonthier P."/>
            <person name="Grimwood J."/>
            <person name="Fossdal C.G."/>
            <person name="Hansson D."/>
            <person name="Henrissat B."/>
            <person name="Hietala A."/>
            <person name="Himmelstrand K."/>
            <person name="Hoffmeister D."/>
            <person name="Hogberg N."/>
            <person name="James T.Y."/>
            <person name="Karlsson M."/>
            <person name="Kohler A."/>
            <person name="Kues U."/>
            <person name="Lee Y.H."/>
            <person name="Lin Y.C."/>
            <person name="Lind M."/>
            <person name="Lindquist E."/>
            <person name="Lombard V."/>
            <person name="Lucas S."/>
            <person name="Lunden K."/>
            <person name="Morin E."/>
            <person name="Murat C."/>
            <person name="Park J."/>
            <person name="Raffaello T."/>
            <person name="Rouze P."/>
            <person name="Salamov A."/>
            <person name="Schmutz J."/>
            <person name="Solheim H."/>
            <person name="Stahlberg J."/>
            <person name="Velez H."/>
            <person name="de Vries R.P."/>
            <person name="Wiebenga A."/>
            <person name="Woodward S."/>
            <person name="Yakovlev I."/>
            <person name="Garbelotto M."/>
            <person name="Martin F."/>
            <person name="Grigoriev I.V."/>
            <person name="Stenlid J."/>
        </authorList>
    </citation>
    <scope>NUCLEOTIDE SEQUENCE [LARGE SCALE GENOMIC DNA]</scope>
    <source>
        <strain evidence="1 2">TC 32-1</strain>
    </source>
</reference>
<organism evidence="1 2">
    <name type="scientific">Heterobasidion irregulare (strain TC 32-1)</name>
    <dbReference type="NCBI Taxonomy" id="747525"/>
    <lineage>
        <taxon>Eukaryota</taxon>
        <taxon>Fungi</taxon>
        <taxon>Dikarya</taxon>
        <taxon>Basidiomycota</taxon>
        <taxon>Agaricomycotina</taxon>
        <taxon>Agaricomycetes</taxon>
        <taxon>Russulales</taxon>
        <taxon>Bondarzewiaceae</taxon>
        <taxon>Heterobasidion</taxon>
        <taxon>Heterobasidion annosum species complex</taxon>
    </lineage>
</organism>
<gene>
    <name evidence="1" type="ORF">HETIRDRAFT_165327</name>
</gene>
<dbReference type="KEGG" id="hir:HETIRDRAFT_165327"/>
<dbReference type="EMBL" id="KI925457">
    <property type="protein sequence ID" value="ETW82534.1"/>
    <property type="molecule type" value="Genomic_DNA"/>
</dbReference>
<dbReference type="HOGENOM" id="CLU_2849960_0_0_1"/>
<evidence type="ECO:0000313" key="2">
    <source>
        <dbReference type="Proteomes" id="UP000030671"/>
    </source>
</evidence>
<accession>W4K9V4</accession>
<proteinExistence type="predicted"/>